<dbReference type="PANTHER" id="PTHR10067">
    <property type="entry name" value="PHOSPHATIDYLSERINE DECARBOXYLASE"/>
    <property type="match status" value="1"/>
</dbReference>
<evidence type="ECO:0000256" key="5">
    <source>
        <dbReference type="ARBA" id="ARBA00022793"/>
    </source>
</evidence>
<dbReference type="AlphaFoldDB" id="A0A1S2LRU3"/>
<keyword evidence="8" id="KW-0594">Phospholipid biosynthesis</keyword>
<evidence type="ECO:0000256" key="7">
    <source>
        <dbReference type="ARBA" id="ARBA00023145"/>
    </source>
</evidence>
<reference evidence="14" key="4">
    <citation type="submission" date="2020-10" db="EMBL/GenBank/DDBJ databases">
        <authorList>
            <person name="Bassil N.M."/>
            <person name="Lloyd J.R."/>
        </authorList>
    </citation>
    <scope>NUCLEOTIDE SEQUENCE</scope>
    <source>
        <strain evidence="14">NB2006</strain>
    </source>
</reference>
<evidence type="ECO:0000256" key="6">
    <source>
        <dbReference type="ARBA" id="ARBA00023098"/>
    </source>
</evidence>
<dbReference type="GO" id="GO:0006646">
    <property type="term" value="P:phosphatidylethanolamine biosynthetic process"/>
    <property type="evidence" value="ECO:0007669"/>
    <property type="project" value="UniProtKB-UniPathway"/>
</dbReference>
<evidence type="ECO:0000256" key="2">
    <source>
        <dbReference type="ARBA" id="ARBA00005189"/>
    </source>
</evidence>
<comment type="cofactor">
    <cofactor evidence="1">
        <name>pyruvate</name>
        <dbReference type="ChEBI" id="CHEBI:15361"/>
    </cofactor>
</comment>
<dbReference type="NCBIfam" id="NF002853">
    <property type="entry name" value="PRK03140.1"/>
    <property type="match status" value="1"/>
</dbReference>
<dbReference type="InterPro" id="IPR033177">
    <property type="entry name" value="PSD-B"/>
</dbReference>
<reference evidence="14 15" key="2">
    <citation type="journal article" date="2017" name="Genome Announc.">
        <title>Draft Genome Sequences of Four Alkaliphilic Bacteria Belonging to the Anaerobacillus Genus.</title>
        <authorList>
            <person name="Bassil N.M."/>
            <person name="Lloyd J.R."/>
        </authorList>
    </citation>
    <scope>NUCLEOTIDE SEQUENCE [LARGE SCALE GENOMIC DNA]</scope>
    <source>
        <strain evidence="14 15">NB2006</strain>
    </source>
</reference>
<evidence type="ECO:0000313" key="14">
    <source>
        <dbReference type="EMBL" id="QOY36234.1"/>
    </source>
</evidence>
<keyword evidence="11" id="KW-0670">Pyruvate</keyword>
<dbReference type="EMBL" id="CP063356">
    <property type="protein sequence ID" value="QOY36234.1"/>
    <property type="molecule type" value="Genomic_DNA"/>
</dbReference>
<evidence type="ECO:0000256" key="11">
    <source>
        <dbReference type="ARBA" id="ARBA00023317"/>
    </source>
</evidence>
<evidence type="ECO:0000256" key="10">
    <source>
        <dbReference type="ARBA" id="ARBA00023264"/>
    </source>
</evidence>
<proteinExistence type="predicted"/>
<dbReference type="InterPro" id="IPR003817">
    <property type="entry name" value="PS_Dcarbxylase"/>
</dbReference>
<evidence type="ECO:0000256" key="1">
    <source>
        <dbReference type="ARBA" id="ARBA00001928"/>
    </source>
</evidence>
<dbReference type="KEGG" id="aia:AWH56_000610"/>
<keyword evidence="15" id="KW-1185">Reference proteome</keyword>
<evidence type="ECO:0000313" key="15">
    <source>
        <dbReference type="Proteomes" id="UP000180175"/>
    </source>
</evidence>
<dbReference type="NCBIfam" id="TIGR00163">
    <property type="entry name" value="PS_decarb"/>
    <property type="match status" value="1"/>
</dbReference>
<protein>
    <recommendedName>
        <fullName evidence="3">phosphatidylserine decarboxylase</fullName>
        <ecNumber evidence="3">4.1.1.65</ecNumber>
    </recommendedName>
</protein>
<dbReference type="Pfam" id="PF02666">
    <property type="entry name" value="PS_Dcarbxylase"/>
    <property type="match status" value="1"/>
</dbReference>
<dbReference type="Proteomes" id="UP000180175">
    <property type="component" value="Chromosome"/>
</dbReference>
<evidence type="ECO:0000256" key="4">
    <source>
        <dbReference type="ARBA" id="ARBA00022516"/>
    </source>
</evidence>
<sequence>MKKAIYQSFVELSGNRFNSYLLKAFTESKMSKVINKSFVKVYNLNEAEMEKPLHQYGSLQELFVRNLKSDARVIDKSLDSIVSPVDGILADVGQITENCTFHVKNQDYSLVEMLGNKNRAEKYKEGTYIILYLSPSHYHRIHTPVSGTVVGKWALGNKSYPVNELGLKLGKRPLSRNYRLITEVRLNNGKHYSLVKVGAMNVNSIHPTFTGDTVNKGDEIGYFSFGSTVVLLFEKDTIDLDPKVKIPMDVQVGMKIGSF</sequence>
<dbReference type="RefSeq" id="WP_071317434.1">
    <property type="nucleotide sequence ID" value="NZ_CP063356.2"/>
</dbReference>
<keyword evidence="5" id="KW-0210">Decarboxylase</keyword>
<keyword evidence="9 14" id="KW-0456">Lyase</keyword>
<dbReference type="EC" id="4.1.1.65" evidence="3"/>
<organism evidence="13 15">
    <name type="scientific">Anaerobacillus isosaccharinicus</name>
    <dbReference type="NCBI Taxonomy" id="1532552"/>
    <lineage>
        <taxon>Bacteria</taxon>
        <taxon>Bacillati</taxon>
        <taxon>Bacillota</taxon>
        <taxon>Bacilli</taxon>
        <taxon>Bacillales</taxon>
        <taxon>Bacillaceae</taxon>
        <taxon>Anaerobacillus</taxon>
    </lineage>
</organism>
<reference evidence="13 15" key="1">
    <citation type="submission" date="2016-10" db="EMBL/GenBank/DDBJ databases">
        <title>Draft genome sequences of four alkaliphilic bacteria belonging to the Anaerobacillus genus.</title>
        <authorList>
            <person name="Bassil N.M."/>
            <person name="Lloyd J.R."/>
        </authorList>
    </citation>
    <scope>NUCLEOTIDE SEQUENCE [LARGE SCALE GENOMIC DNA]</scope>
    <source>
        <strain evidence="13 15">NB2006</strain>
    </source>
</reference>
<dbReference type="EMBL" id="LQXD01000109">
    <property type="protein sequence ID" value="OIJ15044.1"/>
    <property type="molecule type" value="Genomic_DNA"/>
</dbReference>
<evidence type="ECO:0000256" key="3">
    <source>
        <dbReference type="ARBA" id="ARBA00012243"/>
    </source>
</evidence>
<dbReference type="GO" id="GO:0004609">
    <property type="term" value="F:phosphatidylserine decarboxylase activity"/>
    <property type="evidence" value="ECO:0007669"/>
    <property type="project" value="UniProtKB-EC"/>
</dbReference>
<dbReference type="PANTHER" id="PTHR10067:SF6">
    <property type="entry name" value="PHOSPHATIDYLSERINE DECARBOXYLASE PROENZYME, MITOCHONDRIAL"/>
    <property type="match status" value="1"/>
</dbReference>
<evidence type="ECO:0000256" key="9">
    <source>
        <dbReference type="ARBA" id="ARBA00023239"/>
    </source>
</evidence>
<name>A0A1S2LRU3_9BACI</name>
<dbReference type="UniPathway" id="UPA00558"/>
<reference evidence="14 15" key="3">
    <citation type="journal article" date="2019" name="Int. J. Syst. Evol. Microbiol.">
        <title>Anaerobacillus isosaccharinicus sp. nov., an alkaliphilic bacterium which degrades isosaccharinic acid.</title>
        <authorList>
            <person name="Bassil N.M."/>
            <person name="Lloyd J.R."/>
        </authorList>
    </citation>
    <scope>NUCLEOTIDE SEQUENCE [LARGE SCALE GENOMIC DNA]</scope>
    <source>
        <strain evidence="14 15">NB2006</strain>
    </source>
</reference>
<evidence type="ECO:0000256" key="12">
    <source>
        <dbReference type="ARBA" id="ARBA00024326"/>
    </source>
</evidence>
<evidence type="ECO:0000313" key="13">
    <source>
        <dbReference type="EMBL" id="OIJ15044.1"/>
    </source>
</evidence>
<accession>A0A1S2LRU3</accession>
<comment type="pathway">
    <text evidence="2">Lipid metabolism.</text>
</comment>
<keyword evidence="10" id="KW-1208">Phospholipid metabolism</keyword>
<keyword evidence="7" id="KW-0865">Zymogen</keyword>
<dbReference type="OrthoDB" id="9802030at2"/>
<comment type="pathway">
    <text evidence="12">Phospholipid metabolism; phosphatidylethanolamine biosynthesis.</text>
</comment>
<gene>
    <name evidence="14" type="ORF">AWH56_000610</name>
    <name evidence="13" type="ORF">AWH56_12575</name>
</gene>
<keyword evidence="4" id="KW-0444">Lipid biosynthesis</keyword>
<keyword evidence="6" id="KW-0443">Lipid metabolism</keyword>
<evidence type="ECO:0000256" key="8">
    <source>
        <dbReference type="ARBA" id="ARBA00023209"/>
    </source>
</evidence>